<dbReference type="InterPro" id="IPR006480">
    <property type="entry name" value="Phage_holin_4_1"/>
</dbReference>
<keyword evidence="4 6" id="KW-0472">Membrane</keyword>
<dbReference type="RefSeq" id="WP_053997255.1">
    <property type="nucleotide sequence ID" value="NZ_CP065643.1"/>
</dbReference>
<evidence type="ECO:0000256" key="4">
    <source>
        <dbReference type="ARBA" id="ARBA00023136"/>
    </source>
</evidence>
<evidence type="ECO:0000256" key="3">
    <source>
        <dbReference type="ARBA" id="ARBA00022989"/>
    </source>
</evidence>
<evidence type="ECO:0008006" key="9">
    <source>
        <dbReference type="Google" id="ProtNLM"/>
    </source>
</evidence>
<protein>
    <recommendedName>
        <fullName evidence="9">Holin</fullName>
    </recommendedName>
</protein>
<sequence length="164" mass="18128">MNLVKEYSQLLVAHPAVGAVGTVAMMTVNFMFGTGITLTAGLVFLAVLALDWVSGRAASKKDGTMASEYGINGAYRSAFMVGILVLAYRVDIALGLPYIVYAYFLFNFGSPTWKSMTANVYRAGWERWIPGFVLERVADEIEHKTARANKRLVEKNKYLEGETK</sequence>
<dbReference type="AlphaFoldDB" id="A0A0M9DG59"/>
<feature type="transmembrane region" description="Helical" evidence="6">
    <location>
        <begin position="38"/>
        <end position="58"/>
    </location>
</feature>
<accession>A0A0M9DG59</accession>
<dbReference type="STRING" id="33935.ADM90_23530"/>
<reference evidence="7 8" key="1">
    <citation type="submission" date="2015-07" db="EMBL/GenBank/DDBJ databases">
        <title>Genome sequencing project for genomic taxonomy and phylogenomics of Bacillus-like bacteria.</title>
        <authorList>
            <person name="Liu B."/>
            <person name="Wang J."/>
            <person name="Zhu Y."/>
            <person name="Liu G."/>
            <person name="Chen Q."/>
            <person name="Chen Z."/>
            <person name="Che J."/>
            <person name="Ge C."/>
            <person name="Shi H."/>
            <person name="Pan Z."/>
            <person name="Liu X."/>
        </authorList>
    </citation>
    <scope>NUCLEOTIDE SEQUENCE [LARGE SCALE GENOMIC DNA]</scope>
    <source>
        <strain evidence="7 8">DSM 54</strain>
    </source>
</reference>
<dbReference type="Proteomes" id="UP000037977">
    <property type="component" value="Unassembled WGS sequence"/>
</dbReference>
<evidence type="ECO:0000313" key="8">
    <source>
        <dbReference type="Proteomes" id="UP000037977"/>
    </source>
</evidence>
<proteinExistence type="inferred from homology"/>
<dbReference type="PATRIC" id="fig|33935.3.peg.3963"/>
<evidence type="ECO:0000256" key="2">
    <source>
        <dbReference type="ARBA" id="ARBA00022692"/>
    </source>
</evidence>
<keyword evidence="3 6" id="KW-1133">Transmembrane helix</keyword>
<evidence type="ECO:0000256" key="6">
    <source>
        <dbReference type="SAM" id="Phobius"/>
    </source>
</evidence>
<comment type="subcellular location">
    <subcellularLocation>
        <location evidence="1">Membrane</location>
        <topology evidence="1">Multi-pass membrane protein</topology>
    </subcellularLocation>
</comment>
<feature type="transmembrane region" description="Helical" evidence="6">
    <location>
        <begin position="79"/>
        <end position="106"/>
    </location>
</feature>
<evidence type="ECO:0000256" key="5">
    <source>
        <dbReference type="ARBA" id="ARBA00023600"/>
    </source>
</evidence>
<name>A0A0M9DG59_9BACI</name>
<evidence type="ECO:0000256" key="1">
    <source>
        <dbReference type="ARBA" id="ARBA00004141"/>
    </source>
</evidence>
<organism evidence="7 8">
    <name type="scientific">Lysinibacillus macroides</name>
    <dbReference type="NCBI Taxonomy" id="33935"/>
    <lineage>
        <taxon>Bacteria</taxon>
        <taxon>Bacillati</taxon>
        <taxon>Bacillota</taxon>
        <taxon>Bacilli</taxon>
        <taxon>Bacillales</taxon>
        <taxon>Bacillaceae</taxon>
        <taxon>Lysinibacillus</taxon>
    </lineage>
</organism>
<keyword evidence="2 6" id="KW-0812">Transmembrane</keyword>
<dbReference type="OrthoDB" id="2885993at2"/>
<evidence type="ECO:0000313" key="7">
    <source>
        <dbReference type="EMBL" id="KOY80179.1"/>
    </source>
</evidence>
<keyword evidence="8" id="KW-1185">Reference proteome</keyword>
<dbReference type="EMBL" id="LGCI01000014">
    <property type="protein sequence ID" value="KOY80179.1"/>
    <property type="molecule type" value="Genomic_DNA"/>
</dbReference>
<comment type="caution">
    <text evidence="7">The sequence shown here is derived from an EMBL/GenBank/DDBJ whole genome shotgun (WGS) entry which is preliminary data.</text>
</comment>
<comment type="similarity">
    <text evidence="5">Belongs to the bacteriophage holin family. Cp-1 holin subfamily.</text>
</comment>
<gene>
    <name evidence="7" type="ORF">ADM90_23530</name>
</gene>
<dbReference type="GO" id="GO:0016020">
    <property type="term" value="C:membrane"/>
    <property type="evidence" value="ECO:0007669"/>
    <property type="project" value="UniProtKB-SubCell"/>
</dbReference>
<dbReference type="Pfam" id="PF05105">
    <property type="entry name" value="Phage_holin_4_1"/>
    <property type="match status" value="1"/>
</dbReference>